<comment type="catalytic activity">
    <reaction evidence="4 5">
        <text>L-tyrosyl-[protein] + 3'-phosphoadenylyl sulfate = O-sulfo-L-tyrosine-[protein] + adenosine 3',5'-bisphosphate + H(+)</text>
        <dbReference type="Rhea" id="RHEA:16801"/>
        <dbReference type="Rhea" id="RHEA-COMP:10136"/>
        <dbReference type="Rhea" id="RHEA-COMP:11688"/>
        <dbReference type="ChEBI" id="CHEBI:15378"/>
        <dbReference type="ChEBI" id="CHEBI:46858"/>
        <dbReference type="ChEBI" id="CHEBI:58339"/>
        <dbReference type="ChEBI" id="CHEBI:58343"/>
        <dbReference type="ChEBI" id="CHEBI:65286"/>
        <dbReference type="EC" id="2.8.2.20"/>
    </reaction>
</comment>
<dbReference type="GO" id="GO:0008476">
    <property type="term" value="F:protein-tyrosine sulfotransferase activity"/>
    <property type="evidence" value="ECO:0007669"/>
    <property type="project" value="UniProtKB-EC"/>
</dbReference>
<protein>
    <recommendedName>
        <fullName evidence="2 5">Protein-tyrosine sulfotransferase</fullName>
        <ecNumber evidence="2 5">2.8.2.20</ecNumber>
    </recommendedName>
</protein>
<feature type="compositionally biased region" description="Polar residues" evidence="6">
    <location>
        <begin position="414"/>
        <end position="428"/>
    </location>
</feature>
<dbReference type="InterPro" id="IPR026634">
    <property type="entry name" value="TPST-like"/>
</dbReference>
<dbReference type="AlphaFoldDB" id="A0A3P8DH04"/>
<dbReference type="InterPro" id="IPR055510">
    <property type="entry name" value="DUF7083"/>
</dbReference>
<evidence type="ECO:0000256" key="5">
    <source>
        <dbReference type="RuleBase" id="RU365018"/>
    </source>
</evidence>
<reference evidence="8" key="1">
    <citation type="submission" date="2018-11" db="EMBL/GenBank/DDBJ databases">
        <authorList>
            <consortium name="Pathogen Informatics"/>
        </authorList>
    </citation>
    <scope>NUCLEOTIDE SEQUENCE [LARGE SCALE GENOMIC DNA]</scope>
</reference>
<keyword evidence="3 5" id="KW-0808">Transferase</keyword>
<comment type="similarity">
    <text evidence="1 5">Belongs to the protein sulfotransferase family.</text>
</comment>
<dbReference type="PANTHER" id="PTHR12788:SF7">
    <property type="entry name" value="PROTEIN-TYROSINE SULFOTRANSFERASE-RELATED"/>
    <property type="match status" value="1"/>
</dbReference>
<evidence type="ECO:0000256" key="4">
    <source>
        <dbReference type="ARBA" id="ARBA00048460"/>
    </source>
</evidence>
<evidence type="ECO:0000259" key="7">
    <source>
        <dbReference type="Pfam" id="PF23309"/>
    </source>
</evidence>
<evidence type="ECO:0000256" key="1">
    <source>
        <dbReference type="ARBA" id="ARBA00009988"/>
    </source>
</evidence>
<dbReference type="Pfam" id="PF23309">
    <property type="entry name" value="DUF7083"/>
    <property type="match status" value="1"/>
</dbReference>
<sequence>MHFLDVPWSDDVLNHQEKIGDEIHLNPKEFSTSQVKEKVNEKALTTWFGCFSDDILEKVDKLAPMLRKLGYNTSSDRPSYEEFAADDFYEHDYIDLLTFCYDYDDDTTFKDWLKRYGPVINDRGSSLPDERKRNLLLDKLDRHAYKTYSDYVLPQEPQHIDLAATVDKLTKLFGPKQTLTRRRFEFLQSTCEPLTTSHVPYRDFSNKIKKKFEDASMKDVDDDSLKCLVFLSGLTDPSHSDVRLRLLNRLNCLKEDDASPSLADFANDCETFVALRSDNRTMESKGVNAAHYIKPSGMHRRRPSRNVMFRHRSTTRQPRQEPTSTSTTKRTRFSLMKSRFRQRNIRCNNPSSATQNARTYLKVEINGFSTRLQLDTGSDVTMISRRTWSEMGSPTISRAAVPVKKPTDHKRTSLDYSRQTSPYLTVTRESQRDKETATSPRQLTCSD</sequence>
<gene>
    <name evidence="8" type="ORF">HPBE_LOCUS24107</name>
</gene>
<evidence type="ECO:0000256" key="3">
    <source>
        <dbReference type="ARBA" id="ARBA00022679"/>
    </source>
</evidence>
<dbReference type="GO" id="GO:0005794">
    <property type="term" value="C:Golgi apparatus"/>
    <property type="evidence" value="ECO:0007669"/>
    <property type="project" value="TreeGrafter"/>
</dbReference>
<dbReference type="InterPro" id="IPR021109">
    <property type="entry name" value="Peptidase_aspartic_dom_sf"/>
</dbReference>
<dbReference type="EMBL" id="UZAH01035849">
    <property type="protein sequence ID" value="VDP42870.1"/>
    <property type="molecule type" value="Genomic_DNA"/>
</dbReference>
<organism evidence="8">
    <name type="scientific">Heligmosomoides polygyrus</name>
    <name type="common">Parasitic roundworm</name>
    <dbReference type="NCBI Taxonomy" id="6339"/>
    <lineage>
        <taxon>Eukaryota</taxon>
        <taxon>Metazoa</taxon>
        <taxon>Ecdysozoa</taxon>
        <taxon>Nematoda</taxon>
        <taxon>Chromadorea</taxon>
        <taxon>Rhabditida</taxon>
        <taxon>Rhabditina</taxon>
        <taxon>Rhabditomorpha</taxon>
        <taxon>Strongyloidea</taxon>
        <taxon>Heligmosomidae</taxon>
        <taxon>Heligmosomoides</taxon>
    </lineage>
</organism>
<feature type="compositionally biased region" description="Polar residues" evidence="6">
    <location>
        <begin position="437"/>
        <end position="447"/>
    </location>
</feature>
<dbReference type="InterPro" id="IPR027417">
    <property type="entry name" value="P-loop_NTPase"/>
</dbReference>
<dbReference type="Gene3D" id="2.40.70.10">
    <property type="entry name" value="Acid Proteases"/>
    <property type="match status" value="1"/>
</dbReference>
<evidence type="ECO:0000256" key="2">
    <source>
        <dbReference type="ARBA" id="ARBA00013262"/>
    </source>
</evidence>
<dbReference type="SUPFAM" id="SSF50630">
    <property type="entry name" value="Acid proteases"/>
    <property type="match status" value="1"/>
</dbReference>
<evidence type="ECO:0000256" key="6">
    <source>
        <dbReference type="SAM" id="MobiDB-lite"/>
    </source>
</evidence>
<feature type="region of interest" description="Disordered" evidence="6">
    <location>
        <begin position="311"/>
        <end position="330"/>
    </location>
</feature>
<dbReference type="OrthoDB" id="5856365at2759"/>
<proteinExistence type="inferred from homology"/>
<dbReference type="Gene3D" id="3.40.50.300">
    <property type="entry name" value="P-loop containing nucleotide triphosphate hydrolases"/>
    <property type="match status" value="1"/>
</dbReference>
<name>A0A3P8DH04_HELPZ</name>
<dbReference type="PANTHER" id="PTHR12788">
    <property type="entry name" value="PROTEIN-TYROSINE SULFOTRANSFERASE 2"/>
    <property type="match status" value="1"/>
</dbReference>
<dbReference type="EC" id="2.8.2.20" evidence="2 5"/>
<evidence type="ECO:0000313" key="8">
    <source>
        <dbReference type="EMBL" id="VDP42870.1"/>
    </source>
</evidence>
<feature type="domain" description="DUF7083" evidence="7">
    <location>
        <begin position="97"/>
        <end position="176"/>
    </location>
</feature>
<comment type="function">
    <text evidence="5">Catalyzes the O-sulfation of tyrosine residues within acidic motifs of polypeptides, using 3'-phosphoadenylyl sulfate (PAPS) as cosubstrate.</text>
</comment>
<feature type="region of interest" description="Disordered" evidence="6">
    <location>
        <begin position="398"/>
        <end position="447"/>
    </location>
</feature>
<accession>A0A3P8DH04</accession>